<dbReference type="Proteomes" id="UP001597380">
    <property type="component" value="Unassembled WGS sequence"/>
</dbReference>
<sequence>MTYVYLLEHLHVIAEGNECVKTLGIYASESEALQAVERLKIQQGFKDFPSVNPDSGEESGFYICRYELGKDHWPEGFVSV</sequence>
<name>A0ABW4XLD1_9GAMM</name>
<dbReference type="InterPro" id="IPR055760">
    <property type="entry name" value="DUF7336"/>
</dbReference>
<keyword evidence="3" id="KW-1185">Reference proteome</keyword>
<reference evidence="3" key="1">
    <citation type="journal article" date="2019" name="Int. J. Syst. Evol. Microbiol.">
        <title>The Global Catalogue of Microorganisms (GCM) 10K type strain sequencing project: providing services to taxonomists for standard genome sequencing and annotation.</title>
        <authorList>
            <consortium name="The Broad Institute Genomics Platform"/>
            <consortium name="The Broad Institute Genome Sequencing Center for Infectious Disease"/>
            <person name="Wu L."/>
            <person name="Ma J."/>
        </authorList>
    </citation>
    <scope>NUCLEOTIDE SEQUENCE [LARGE SCALE GENOMIC DNA]</scope>
    <source>
        <strain evidence="3">CGMCC 1.10992</strain>
    </source>
</reference>
<comment type="caution">
    <text evidence="2">The sequence shown here is derived from an EMBL/GenBank/DDBJ whole genome shotgun (WGS) entry which is preliminary data.</text>
</comment>
<dbReference type="EMBL" id="JBHUHT010000012">
    <property type="protein sequence ID" value="MFD2096367.1"/>
    <property type="molecule type" value="Genomic_DNA"/>
</dbReference>
<evidence type="ECO:0000313" key="3">
    <source>
        <dbReference type="Proteomes" id="UP001597380"/>
    </source>
</evidence>
<protein>
    <recommendedName>
        <fullName evidence="1">DUF7336 domain-containing protein</fullName>
    </recommendedName>
</protein>
<feature type="domain" description="DUF7336" evidence="1">
    <location>
        <begin position="3"/>
        <end position="76"/>
    </location>
</feature>
<accession>A0ABW4XLD1</accession>
<organism evidence="2 3">
    <name type="scientific">Corallincola platygyrae</name>
    <dbReference type="NCBI Taxonomy" id="1193278"/>
    <lineage>
        <taxon>Bacteria</taxon>
        <taxon>Pseudomonadati</taxon>
        <taxon>Pseudomonadota</taxon>
        <taxon>Gammaproteobacteria</taxon>
        <taxon>Alteromonadales</taxon>
        <taxon>Psychromonadaceae</taxon>
        <taxon>Corallincola</taxon>
    </lineage>
</organism>
<gene>
    <name evidence="2" type="ORF">ACFSJ3_10265</name>
</gene>
<dbReference type="Pfam" id="PF24024">
    <property type="entry name" value="DUF7336"/>
    <property type="match status" value="1"/>
</dbReference>
<evidence type="ECO:0000259" key="1">
    <source>
        <dbReference type="Pfam" id="PF24024"/>
    </source>
</evidence>
<dbReference type="RefSeq" id="WP_345339250.1">
    <property type="nucleotide sequence ID" value="NZ_BAABLI010000008.1"/>
</dbReference>
<evidence type="ECO:0000313" key="2">
    <source>
        <dbReference type="EMBL" id="MFD2096367.1"/>
    </source>
</evidence>
<proteinExistence type="predicted"/>